<dbReference type="AlphaFoldDB" id="A0A835H7J5"/>
<dbReference type="Pfam" id="PF13456">
    <property type="entry name" value="RVT_3"/>
    <property type="match status" value="1"/>
</dbReference>
<keyword evidence="3" id="KW-1185">Reference proteome</keyword>
<sequence>METPILRIEGNDRGTHPWVAAGIIEDIRQLFSSFTNLSLTHIYREANATVDTLAQNGITLARYMSWHARPLDIIYKDLYFGSIGVSTPRLV</sequence>
<evidence type="ECO:0000313" key="3">
    <source>
        <dbReference type="Proteomes" id="UP000631114"/>
    </source>
</evidence>
<proteinExistence type="predicted"/>
<comment type="caution">
    <text evidence="2">The sequence shown here is derived from an EMBL/GenBank/DDBJ whole genome shotgun (WGS) entry which is preliminary data.</text>
</comment>
<dbReference type="Proteomes" id="UP000631114">
    <property type="component" value="Unassembled WGS sequence"/>
</dbReference>
<feature type="domain" description="RNase H type-1" evidence="1">
    <location>
        <begin position="22"/>
        <end position="56"/>
    </location>
</feature>
<organism evidence="2 3">
    <name type="scientific">Coptis chinensis</name>
    <dbReference type="NCBI Taxonomy" id="261450"/>
    <lineage>
        <taxon>Eukaryota</taxon>
        <taxon>Viridiplantae</taxon>
        <taxon>Streptophyta</taxon>
        <taxon>Embryophyta</taxon>
        <taxon>Tracheophyta</taxon>
        <taxon>Spermatophyta</taxon>
        <taxon>Magnoliopsida</taxon>
        <taxon>Ranunculales</taxon>
        <taxon>Ranunculaceae</taxon>
        <taxon>Coptidoideae</taxon>
        <taxon>Coptis</taxon>
    </lineage>
</organism>
<reference evidence="2 3" key="1">
    <citation type="submission" date="2020-10" db="EMBL/GenBank/DDBJ databases">
        <title>The Coptis chinensis genome and diversification of protoberbering-type alkaloids.</title>
        <authorList>
            <person name="Wang B."/>
            <person name="Shu S."/>
            <person name="Song C."/>
            <person name="Liu Y."/>
        </authorList>
    </citation>
    <scope>NUCLEOTIDE SEQUENCE [LARGE SCALE GENOMIC DNA]</scope>
    <source>
        <strain evidence="2">HL-2020</strain>
        <tissue evidence="2">Leaf</tissue>
    </source>
</reference>
<dbReference type="GO" id="GO:0004523">
    <property type="term" value="F:RNA-DNA hybrid ribonuclease activity"/>
    <property type="evidence" value="ECO:0007669"/>
    <property type="project" value="InterPro"/>
</dbReference>
<protein>
    <recommendedName>
        <fullName evidence="1">RNase H type-1 domain-containing protein</fullName>
    </recommendedName>
</protein>
<name>A0A835H7J5_9MAGN</name>
<accession>A0A835H7J5</accession>
<gene>
    <name evidence="2" type="ORF">IFM89_024928</name>
</gene>
<dbReference type="InterPro" id="IPR002156">
    <property type="entry name" value="RNaseH_domain"/>
</dbReference>
<dbReference type="EMBL" id="JADFTS010000008">
    <property type="protein sequence ID" value="KAF9593760.1"/>
    <property type="molecule type" value="Genomic_DNA"/>
</dbReference>
<dbReference type="GO" id="GO:0003676">
    <property type="term" value="F:nucleic acid binding"/>
    <property type="evidence" value="ECO:0007669"/>
    <property type="project" value="InterPro"/>
</dbReference>
<evidence type="ECO:0000313" key="2">
    <source>
        <dbReference type="EMBL" id="KAF9593760.1"/>
    </source>
</evidence>
<evidence type="ECO:0000259" key="1">
    <source>
        <dbReference type="Pfam" id="PF13456"/>
    </source>
</evidence>
<dbReference type="OrthoDB" id="1752183at2759"/>